<dbReference type="EnsemblPlants" id="AET5Gv20038900.3">
    <property type="protein sequence ID" value="AET5Gv20038900.3"/>
    <property type="gene ID" value="AET5Gv20038900"/>
</dbReference>
<name>A0A453JHQ6_AEGTS</name>
<dbReference type="SFLD" id="SFLDG01152">
    <property type="entry name" value="Main.3:_Omega-_and_Tau-like"/>
    <property type="match status" value="1"/>
</dbReference>
<dbReference type="InterPro" id="IPR040079">
    <property type="entry name" value="Glutathione_S-Trfase"/>
</dbReference>
<evidence type="ECO:0000259" key="6">
    <source>
        <dbReference type="PROSITE" id="PS50405"/>
    </source>
</evidence>
<dbReference type="GO" id="GO:0006749">
    <property type="term" value="P:glutathione metabolic process"/>
    <property type="evidence" value="ECO:0007669"/>
    <property type="project" value="InterPro"/>
</dbReference>
<reference evidence="7" key="4">
    <citation type="submission" date="2019-03" db="UniProtKB">
        <authorList>
            <consortium name="EnsemblPlants"/>
        </authorList>
    </citation>
    <scope>IDENTIFICATION</scope>
</reference>
<dbReference type="FunFam" id="1.20.1050.10:FF:000023">
    <property type="entry name" value="Probable glutathione S-transferase GSTU6"/>
    <property type="match status" value="1"/>
</dbReference>
<reference evidence="8" key="2">
    <citation type="journal article" date="2017" name="Nat. Plants">
        <title>The Aegilops tauschii genome reveals multiple impacts of transposons.</title>
        <authorList>
            <person name="Zhao G."/>
            <person name="Zou C."/>
            <person name="Li K."/>
            <person name="Wang K."/>
            <person name="Li T."/>
            <person name="Gao L."/>
            <person name="Zhang X."/>
            <person name="Wang H."/>
            <person name="Yang Z."/>
            <person name="Liu X."/>
            <person name="Jiang W."/>
            <person name="Mao L."/>
            <person name="Kong X."/>
            <person name="Jiao Y."/>
            <person name="Jia J."/>
        </authorList>
    </citation>
    <scope>NUCLEOTIDE SEQUENCE [LARGE SCALE GENOMIC DNA]</scope>
    <source>
        <strain evidence="8">cv. AL8/78</strain>
    </source>
</reference>
<dbReference type="EC" id="2.5.1.18" evidence="1"/>
<comment type="catalytic activity">
    <reaction evidence="4">
        <text>RX + glutathione = an S-substituted glutathione + a halide anion + H(+)</text>
        <dbReference type="Rhea" id="RHEA:16437"/>
        <dbReference type="ChEBI" id="CHEBI:15378"/>
        <dbReference type="ChEBI" id="CHEBI:16042"/>
        <dbReference type="ChEBI" id="CHEBI:17792"/>
        <dbReference type="ChEBI" id="CHEBI:57925"/>
        <dbReference type="ChEBI" id="CHEBI:90779"/>
        <dbReference type="EC" id="2.5.1.18"/>
    </reaction>
</comment>
<dbReference type="SFLD" id="SFLDG00358">
    <property type="entry name" value="Main_(cytGST)"/>
    <property type="match status" value="1"/>
</dbReference>
<dbReference type="PANTHER" id="PTHR11260:SF478">
    <property type="entry name" value="GLUTATHIONE TRANSFERASE"/>
    <property type="match status" value="1"/>
</dbReference>
<evidence type="ECO:0000256" key="2">
    <source>
        <dbReference type="ARBA" id="ARBA00022679"/>
    </source>
</evidence>
<dbReference type="GO" id="GO:0004364">
    <property type="term" value="F:glutathione transferase activity"/>
    <property type="evidence" value="ECO:0007669"/>
    <property type="project" value="UniProtKB-EC"/>
</dbReference>
<dbReference type="InterPro" id="IPR045074">
    <property type="entry name" value="GST_C_Tau"/>
</dbReference>
<feature type="domain" description="GST C-terminal" evidence="6">
    <location>
        <begin position="181"/>
        <end position="312"/>
    </location>
</feature>
<evidence type="ECO:0000256" key="1">
    <source>
        <dbReference type="ARBA" id="ARBA00012452"/>
    </source>
</evidence>
<dbReference type="InterPro" id="IPR004045">
    <property type="entry name" value="Glutathione_S-Trfase_N"/>
</dbReference>
<dbReference type="CDD" id="cd03185">
    <property type="entry name" value="GST_C_Tau"/>
    <property type="match status" value="1"/>
</dbReference>
<comment type="similarity">
    <text evidence="3">Belongs to the GST superfamily. Tau family.</text>
</comment>
<dbReference type="GO" id="GO:0005737">
    <property type="term" value="C:cytoplasm"/>
    <property type="evidence" value="ECO:0007669"/>
    <property type="project" value="TreeGrafter"/>
</dbReference>
<accession>A0A453JHQ6</accession>
<dbReference type="InterPro" id="IPR036249">
    <property type="entry name" value="Thioredoxin-like_sf"/>
</dbReference>
<dbReference type="Gene3D" id="3.40.30.10">
    <property type="entry name" value="Glutaredoxin"/>
    <property type="match status" value="1"/>
</dbReference>
<keyword evidence="2" id="KW-0808">Transferase</keyword>
<dbReference type="STRING" id="200361.A0A453JHQ6"/>
<feature type="domain" description="GST N-terminal" evidence="5">
    <location>
        <begin position="95"/>
        <end position="174"/>
    </location>
</feature>
<dbReference type="InterPro" id="IPR010987">
    <property type="entry name" value="Glutathione-S-Trfase_C-like"/>
</dbReference>
<dbReference type="AlphaFoldDB" id="A0A453JHQ6"/>
<dbReference type="Gramene" id="AET5Gv20038900.3">
    <property type="protein sequence ID" value="AET5Gv20038900.3"/>
    <property type="gene ID" value="AET5Gv20038900"/>
</dbReference>
<dbReference type="Proteomes" id="UP000015105">
    <property type="component" value="Chromosome 5D"/>
</dbReference>
<dbReference type="InterPro" id="IPR036282">
    <property type="entry name" value="Glutathione-S-Trfase_C_sf"/>
</dbReference>
<dbReference type="SFLD" id="SFLDS00019">
    <property type="entry name" value="Glutathione_Transferase_(cytos"/>
    <property type="match status" value="1"/>
</dbReference>
<reference evidence="7" key="5">
    <citation type="journal article" date="2021" name="G3 (Bethesda)">
        <title>Aegilops tauschii genome assembly Aet v5.0 features greater sequence contiguity and improved annotation.</title>
        <authorList>
            <person name="Wang L."/>
            <person name="Zhu T."/>
            <person name="Rodriguez J.C."/>
            <person name="Deal K.R."/>
            <person name="Dubcovsky J."/>
            <person name="McGuire P.E."/>
            <person name="Lux T."/>
            <person name="Spannagl M."/>
            <person name="Mayer K.F.X."/>
            <person name="Baldrich P."/>
            <person name="Meyers B.C."/>
            <person name="Huo N."/>
            <person name="Gu Y.Q."/>
            <person name="Zhou H."/>
            <person name="Devos K.M."/>
            <person name="Bennetzen J.L."/>
            <person name="Unver T."/>
            <person name="Budak H."/>
            <person name="Gulick P.J."/>
            <person name="Galiba G."/>
            <person name="Kalapos B."/>
            <person name="Nelson D.R."/>
            <person name="Li P."/>
            <person name="You F.M."/>
            <person name="Luo M.C."/>
            <person name="Dvorak J."/>
        </authorList>
    </citation>
    <scope>NUCLEOTIDE SEQUENCE [LARGE SCALE GENOMIC DNA]</scope>
    <source>
        <strain evidence="7">cv. AL8/78</strain>
    </source>
</reference>
<dbReference type="SUPFAM" id="SSF52833">
    <property type="entry name" value="Thioredoxin-like"/>
    <property type="match status" value="1"/>
</dbReference>
<evidence type="ECO:0000313" key="7">
    <source>
        <dbReference type="EnsemblPlants" id="AET5Gv20038900.3"/>
    </source>
</evidence>
<proteinExistence type="inferred from homology"/>
<evidence type="ECO:0000259" key="5">
    <source>
        <dbReference type="PROSITE" id="PS50404"/>
    </source>
</evidence>
<evidence type="ECO:0000313" key="8">
    <source>
        <dbReference type="Proteomes" id="UP000015105"/>
    </source>
</evidence>
<dbReference type="PANTHER" id="PTHR11260">
    <property type="entry name" value="GLUTATHIONE S-TRANSFERASE, GST, SUPERFAMILY, GST DOMAIN CONTAINING"/>
    <property type="match status" value="1"/>
</dbReference>
<dbReference type="Pfam" id="PF00043">
    <property type="entry name" value="GST_C"/>
    <property type="match status" value="1"/>
</dbReference>
<dbReference type="CDD" id="cd03058">
    <property type="entry name" value="GST_N_Tau"/>
    <property type="match status" value="1"/>
</dbReference>
<protein>
    <recommendedName>
        <fullName evidence="1">glutathione transferase</fullName>
        <ecNumber evidence="1">2.5.1.18</ecNumber>
    </recommendedName>
</protein>
<dbReference type="Pfam" id="PF02798">
    <property type="entry name" value="GST_N"/>
    <property type="match status" value="1"/>
</dbReference>
<sequence length="320" mass="35467">RRPAPAPTKYAAMALLTRFGSVQGHRLRAVRSAGSQKASFLGAAKRPSARLVSAPAPLRPVVRASSLPPALRLGTAAAAAGTSTAGYIWQEQLGDELKVLGTWRSPFALRVRLALNFKGLPYEYFEEDLDNKSDLLFKSNPFIKKLPVLIHNNAPICESLVILEYIEEKFSDVGPSLLPVDPYERAMARFWARYIEDKLVAPWLKMFRANTNEEKAEWTRETVEAVKTLEGVLSRKATPFFGGDDVGYVDVVLSGMIAWMQGTKALCDVELLDAAKTPLLVEWTERFATLDGAKVVMPDVDKLVEFAKIKRAKMMALNNN</sequence>
<organism evidence="7 8">
    <name type="scientific">Aegilops tauschii subsp. strangulata</name>
    <name type="common">Goatgrass</name>
    <dbReference type="NCBI Taxonomy" id="200361"/>
    <lineage>
        <taxon>Eukaryota</taxon>
        <taxon>Viridiplantae</taxon>
        <taxon>Streptophyta</taxon>
        <taxon>Embryophyta</taxon>
        <taxon>Tracheophyta</taxon>
        <taxon>Spermatophyta</taxon>
        <taxon>Magnoliopsida</taxon>
        <taxon>Liliopsida</taxon>
        <taxon>Poales</taxon>
        <taxon>Poaceae</taxon>
        <taxon>BOP clade</taxon>
        <taxon>Pooideae</taxon>
        <taxon>Triticodae</taxon>
        <taxon>Triticeae</taxon>
        <taxon>Triticinae</taxon>
        <taxon>Aegilops</taxon>
    </lineage>
</organism>
<dbReference type="InterPro" id="IPR004046">
    <property type="entry name" value="GST_C"/>
</dbReference>
<dbReference type="FunFam" id="3.40.30.10:FF:000044">
    <property type="entry name" value="Glutathione S-transferase GSTU6"/>
    <property type="match status" value="1"/>
</dbReference>
<evidence type="ECO:0000256" key="4">
    <source>
        <dbReference type="ARBA" id="ARBA00047960"/>
    </source>
</evidence>
<dbReference type="PROSITE" id="PS50405">
    <property type="entry name" value="GST_CTER"/>
    <property type="match status" value="1"/>
</dbReference>
<dbReference type="PROSITE" id="PS50404">
    <property type="entry name" value="GST_NTER"/>
    <property type="match status" value="1"/>
</dbReference>
<keyword evidence="8" id="KW-1185">Reference proteome</keyword>
<reference evidence="8" key="1">
    <citation type="journal article" date="2014" name="Science">
        <title>Ancient hybridizations among the ancestral genomes of bread wheat.</title>
        <authorList>
            <consortium name="International Wheat Genome Sequencing Consortium,"/>
            <person name="Marcussen T."/>
            <person name="Sandve S.R."/>
            <person name="Heier L."/>
            <person name="Spannagl M."/>
            <person name="Pfeifer M."/>
            <person name="Jakobsen K.S."/>
            <person name="Wulff B.B."/>
            <person name="Steuernagel B."/>
            <person name="Mayer K.F."/>
            <person name="Olsen O.A."/>
        </authorList>
    </citation>
    <scope>NUCLEOTIDE SEQUENCE [LARGE SCALE GENOMIC DNA]</scope>
    <source>
        <strain evidence="8">cv. AL8/78</strain>
    </source>
</reference>
<evidence type="ECO:0000256" key="3">
    <source>
        <dbReference type="ARBA" id="ARBA00025743"/>
    </source>
</evidence>
<dbReference type="Gene3D" id="1.20.1050.10">
    <property type="match status" value="1"/>
</dbReference>
<dbReference type="SUPFAM" id="SSF47616">
    <property type="entry name" value="GST C-terminal domain-like"/>
    <property type="match status" value="1"/>
</dbReference>
<dbReference type="InterPro" id="IPR045073">
    <property type="entry name" value="Omega/Tau-like"/>
</dbReference>
<reference evidence="7" key="3">
    <citation type="journal article" date="2017" name="Nature">
        <title>Genome sequence of the progenitor of the wheat D genome Aegilops tauschii.</title>
        <authorList>
            <person name="Luo M.C."/>
            <person name="Gu Y.Q."/>
            <person name="Puiu D."/>
            <person name="Wang H."/>
            <person name="Twardziok S.O."/>
            <person name="Deal K.R."/>
            <person name="Huo N."/>
            <person name="Zhu T."/>
            <person name="Wang L."/>
            <person name="Wang Y."/>
            <person name="McGuire P.E."/>
            <person name="Liu S."/>
            <person name="Long H."/>
            <person name="Ramasamy R.K."/>
            <person name="Rodriguez J.C."/>
            <person name="Van S.L."/>
            <person name="Yuan L."/>
            <person name="Wang Z."/>
            <person name="Xia Z."/>
            <person name="Xiao L."/>
            <person name="Anderson O.D."/>
            <person name="Ouyang S."/>
            <person name="Liang Y."/>
            <person name="Zimin A.V."/>
            <person name="Pertea G."/>
            <person name="Qi P."/>
            <person name="Bennetzen J.L."/>
            <person name="Dai X."/>
            <person name="Dawson M.W."/>
            <person name="Muller H.G."/>
            <person name="Kugler K."/>
            <person name="Rivarola-Duarte L."/>
            <person name="Spannagl M."/>
            <person name="Mayer K.F.X."/>
            <person name="Lu F.H."/>
            <person name="Bevan M.W."/>
            <person name="Leroy P."/>
            <person name="Li P."/>
            <person name="You F.M."/>
            <person name="Sun Q."/>
            <person name="Liu Z."/>
            <person name="Lyons E."/>
            <person name="Wicker T."/>
            <person name="Salzberg S.L."/>
            <person name="Devos K.M."/>
            <person name="Dvorak J."/>
        </authorList>
    </citation>
    <scope>NUCLEOTIDE SEQUENCE [LARGE SCALE GENOMIC DNA]</scope>
    <source>
        <strain evidence="7">cv. AL8/78</strain>
    </source>
</reference>